<evidence type="ECO:0000256" key="4">
    <source>
        <dbReference type="ARBA" id="ARBA00010031"/>
    </source>
</evidence>
<sequence length="463" mass="51151">MKLFHGIIACLMALPLAFAALDKEASTILGSLPNCAAKCLVTNVMASTCDLDDYHCTCENEPLQQELEKCILASCTIREALFTKNATSVLCGAPIRDVRPSFTRINDVMGIMSGIFVILRFGTKIIYQLPMGLDDVFIMITMLLSAFCMCVNSFGAAPSGIGTDIWTLTPQQITSFALWFYLLVLTYFVLQTTMKLSLLFFFLRIFPSRGVRKLLWGAVVFISLNGLTFALVAIFQCQPISHFWTSWDGEHTGRCASVNGVAWSNGAINIASDFWILGIPLFQLRKLNLDWKKKVGIGMMFSVGTFVTAMSIFRLYACIVAGISQTNNKSWDYLAMAKWSTVEVNVGIWCACMPTMRVLLMRITGHSKQYINYGSNKSAQDSSREDPNRPRTKSYPLEGGSGASANATAVKGSRGRMHPVGITCDTIVEVEYDAHGDETHLVHMKQFNHSKSARSLSQSQASV</sequence>
<evidence type="ECO:0000256" key="9">
    <source>
        <dbReference type="ARBA" id="ARBA00022989"/>
    </source>
</evidence>
<evidence type="ECO:0000256" key="11">
    <source>
        <dbReference type="ARBA" id="ARBA00023157"/>
    </source>
</evidence>
<feature type="region of interest" description="Disordered" evidence="15">
    <location>
        <begin position="374"/>
        <end position="412"/>
    </location>
</feature>
<keyword evidence="14" id="KW-0479">Metal-binding</keyword>
<feature type="domain" description="CFEM" evidence="18">
    <location>
        <begin position="7"/>
        <end position="119"/>
    </location>
</feature>
<keyword evidence="11 14" id="KW-1015">Disulfide bond</keyword>
<keyword evidence="14" id="KW-0408">Iron</keyword>
<comment type="similarity">
    <text evidence="13">Belongs to the SAT4 family.</text>
</comment>
<dbReference type="InterPro" id="IPR049326">
    <property type="entry name" value="Rhodopsin_dom_fungi"/>
</dbReference>
<feature type="chain" id="PRO_5017277875" description="CFEM domain-containing protein" evidence="17">
    <location>
        <begin position="20"/>
        <end position="463"/>
    </location>
</feature>
<dbReference type="InterPro" id="IPR052337">
    <property type="entry name" value="SAT4-like"/>
</dbReference>
<feature type="transmembrane region" description="Helical" evidence="16">
    <location>
        <begin position="266"/>
        <end position="284"/>
    </location>
</feature>
<evidence type="ECO:0000256" key="13">
    <source>
        <dbReference type="ARBA" id="ARBA00038359"/>
    </source>
</evidence>
<evidence type="ECO:0000259" key="18">
    <source>
        <dbReference type="PROSITE" id="PS52012"/>
    </source>
</evidence>
<name>A0A395RVG7_FUSSP</name>
<evidence type="ECO:0000256" key="8">
    <source>
        <dbReference type="ARBA" id="ARBA00022729"/>
    </source>
</evidence>
<keyword evidence="7 16" id="KW-0812">Transmembrane</keyword>
<evidence type="ECO:0000256" key="5">
    <source>
        <dbReference type="ARBA" id="ARBA00022525"/>
    </source>
</evidence>
<keyword evidence="14" id="KW-0349">Heme</keyword>
<comment type="subcellular location">
    <subcellularLocation>
        <location evidence="2">Membrane</location>
        <topology evidence="2">Lipid-anchor</topology>
        <topology evidence="2">GPI-anchor</topology>
    </subcellularLocation>
    <subcellularLocation>
        <location evidence="1">Membrane</location>
        <topology evidence="1">Multi-pass membrane protein</topology>
    </subcellularLocation>
    <subcellularLocation>
        <location evidence="3">Secreted</location>
    </subcellularLocation>
</comment>
<evidence type="ECO:0000256" key="3">
    <source>
        <dbReference type="ARBA" id="ARBA00004613"/>
    </source>
</evidence>
<dbReference type="PANTHER" id="PTHR33048">
    <property type="entry name" value="PTH11-LIKE INTEGRAL MEMBRANE PROTEIN (AFU_ORTHOLOGUE AFUA_5G11245)"/>
    <property type="match status" value="1"/>
</dbReference>
<evidence type="ECO:0000256" key="14">
    <source>
        <dbReference type="PROSITE-ProRule" id="PRU01356"/>
    </source>
</evidence>
<feature type="transmembrane region" description="Helical" evidence="16">
    <location>
        <begin position="176"/>
        <end position="202"/>
    </location>
</feature>
<accession>A0A395RVG7</accession>
<evidence type="ECO:0000313" key="19">
    <source>
        <dbReference type="EMBL" id="RGP63994.1"/>
    </source>
</evidence>
<dbReference type="GO" id="GO:0098552">
    <property type="term" value="C:side of membrane"/>
    <property type="evidence" value="ECO:0007669"/>
    <property type="project" value="UniProtKB-KW"/>
</dbReference>
<gene>
    <name evidence="19" type="ORF">FSPOR_8322</name>
</gene>
<evidence type="ECO:0000256" key="16">
    <source>
        <dbReference type="SAM" id="Phobius"/>
    </source>
</evidence>
<feature type="disulfide bond" evidence="14">
    <location>
        <begin position="39"/>
        <end position="70"/>
    </location>
</feature>
<keyword evidence="6" id="KW-0336">GPI-anchor</keyword>
<comment type="similarity">
    <text evidence="4">Belongs to the RBT5 family.</text>
</comment>
<dbReference type="Proteomes" id="UP000266152">
    <property type="component" value="Unassembled WGS sequence"/>
</dbReference>
<dbReference type="STRING" id="5514.A0A395RVG7"/>
<keyword evidence="6" id="KW-0325">Glycoprotein</keyword>
<keyword evidence="10 16" id="KW-0472">Membrane</keyword>
<evidence type="ECO:0000256" key="15">
    <source>
        <dbReference type="SAM" id="MobiDB-lite"/>
    </source>
</evidence>
<dbReference type="Pfam" id="PF20684">
    <property type="entry name" value="Fung_rhodopsin"/>
    <property type="match status" value="1"/>
</dbReference>
<keyword evidence="9 16" id="KW-1133">Transmembrane helix</keyword>
<feature type="transmembrane region" description="Helical" evidence="16">
    <location>
        <begin position="214"/>
        <end position="235"/>
    </location>
</feature>
<dbReference type="GO" id="GO:0005576">
    <property type="term" value="C:extracellular region"/>
    <property type="evidence" value="ECO:0007669"/>
    <property type="project" value="UniProtKB-SubCell"/>
</dbReference>
<dbReference type="GO" id="GO:0046872">
    <property type="term" value="F:metal ion binding"/>
    <property type="evidence" value="ECO:0007669"/>
    <property type="project" value="UniProtKB-UniRule"/>
</dbReference>
<reference evidence="19 20" key="1">
    <citation type="journal article" date="2018" name="PLoS Pathog.">
        <title>Evolution of structural diversity of trichothecenes, a family of toxins produced by plant pathogenic and entomopathogenic fungi.</title>
        <authorList>
            <person name="Proctor R.H."/>
            <person name="McCormick S.P."/>
            <person name="Kim H.S."/>
            <person name="Cardoza R.E."/>
            <person name="Stanley A.M."/>
            <person name="Lindo L."/>
            <person name="Kelly A."/>
            <person name="Brown D.W."/>
            <person name="Lee T."/>
            <person name="Vaughan M.M."/>
            <person name="Alexander N.J."/>
            <person name="Busman M."/>
            <person name="Gutierrez S."/>
        </authorList>
    </citation>
    <scope>NUCLEOTIDE SEQUENCE [LARGE SCALE GENOMIC DNA]</scope>
    <source>
        <strain evidence="19 20">NRRL 3299</strain>
    </source>
</reference>
<keyword evidence="12" id="KW-0449">Lipoprotein</keyword>
<evidence type="ECO:0000256" key="6">
    <source>
        <dbReference type="ARBA" id="ARBA00022622"/>
    </source>
</evidence>
<evidence type="ECO:0000313" key="20">
    <source>
        <dbReference type="Proteomes" id="UP000266152"/>
    </source>
</evidence>
<keyword evidence="5" id="KW-0964">Secreted</keyword>
<keyword evidence="20" id="KW-1185">Reference proteome</keyword>
<comment type="caution">
    <text evidence="19">The sequence shown here is derived from an EMBL/GenBank/DDBJ whole genome shotgun (WGS) entry which is preliminary data.</text>
</comment>
<feature type="disulfide bond" evidence="14">
    <location>
        <begin position="49"/>
        <end position="56"/>
    </location>
</feature>
<evidence type="ECO:0000256" key="1">
    <source>
        <dbReference type="ARBA" id="ARBA00004141"/>
    </source>
</evidence>
<evidence type="ECO:0000256" key="2">
    <source>
        <dbReference type="ARBA" id="ARBA00004589"/>
    </source>
</evidence>
<feature type="binding site" description="axial binding residue" evidence="14">
    <location>
        <position position="53"/>
    </location>
    <ligand>
        <name>heme</name>
        <dbReference type="ChEBI" id="CHEBI:30413"/>
    </ligand>
    <ligandPart>
        <name>Fe</name>
        <dbReference type="ChEBI" id="CHEBI:18248"/>
    </ligandPart>
</feature>
<feature type="disulfide bond" evidence="14">
    <location>
        <begin position="35"/>
        <end position="75"/>
    </location>
</feature>
<evidence type="ECO:0000256" key="12">
    <source>
        <dbReference type="ARBA" id="ARBA00023288"/>
    </source>
</evidence>
<feature type="transmembrane region" description="Helical" evidence="16">
    <location>
        <begin position="296"/>
        <end position="324"/>
    </location>
</feature>
<dbReference type="EMBL" id="PXOF01000122">
    <property type="protein sequence ID" value="RGP63994.1"/>
    <property type="molecule type" value="Genomic_DNA"/>
</dbReference>
<dbReference type="AlphaFoldDB" id="A0A395RVG7"/>
<proteinExistence type="inferred from homology"/>
<keyword evidence="8 17" id="KW-0732">Signal</keyword>
<dbReference type="SMART" id="SM00747">
    <property type="entry name" value="CFEM"/>
    <property type="match status" value="1"/>
</dbReference>
<dbReference type="PROSITE" id="PS52012">
    <property type="entry name" value="CFEM"/>
    <property type="match status" value="1"/>
</dbReference>
<evidence type="ECO:0000256" key="7">
    <source>
        <dbReference type="ARBA" id="ARBA00022692"/>
    </source>
</evidence>
<feature type="disulfide bond" evidence="14">
    <location>
        <begin position="58"/>
        <end position="91"/>
    </location>
</feature>
<evidence type="ECO:0000256" key="17">
    <source>
        <dbReference type="SAM" id="SignalP"/>
    </source>
</evidence>
<feature type="transmembrane region" description="Helical" evidence="16">
    <location>
        <begin position="344"/>
        <end position="360"/>
    </location>
</feature>
<organism evidence="19 20">
    <name type="scientific">Fusarium sporotrichioides</name>
    <dbReference type="NCBI Taxonomy" id="5514"/>
    <lineage>
        <taxon>Eukaryota</taxon>
        <taxon>Fungi</taxon>
        <taxon>Dikarya</taxon>
        <taxon>Ascomycota</taxon>
        <taxon>Pezizomycotina</taxon>
        <taxon>Sordariomycetes</taxon>
        <taxon>Hypocreomycetidae</taxon>
        <taxon>Hypocreales</taxon>
        <taxon>Nectriaceae</taxon>
        <taxon>Fusarium</taxon>
    </lineage>
</organism>
<feature type="transmembrane region" description="Helical" evidence="16">
    <location>
        <begin position="136"/>
        <end position="156"/>
    </location>
</feature>
<dbReference type="Pfam" id="PF05730">
    <property type="entry name" value="CFEM"/>
    <property type="match status" value="1"/>
</dbReference>
<dbReference type="InterPro" id="IPR008427">
    <property type="entry name" value="Extracellular_membr_CFEM_dom"/>
</dbReference>
<evidence type="ECO:0000256" key="10">
    <source>
        <dbReference type="ARBA" id="ARBA00023136"/>
    </source>
</evidence>
<feature type="signal peptide" evidence="17">
    <location>
        <begin position="1"/>
        <end position="19"/>
    </location>
</feature>
<protein>
    <recommendedName>
        <fullName evidence="18">CFEM domain-containing protein</fullName>
    </recommendedName>
</protein>
<dbReference type="PANTHER" id="PTHR33048:SF143">
    <property type="entry name" value="EXTRACELLULAR MEMBRANE PROTEIN CFEM DOMAIN-CONTAINING PROTEIN-RELATED"/>
    <property type="match status" value="1"/>
</dbReference>